<dbReference type="KEGG" id="mmc:Mmcs_5225"/>
<dbReference type="EMBL" id="CP000384">
    <property type="protein sequence ID" value="ABG11327.1"/>
    <property type="molecule type" value="Genomic_DNA"/>
</dbReference>
<sequence length="194" mass="19895" precursor="true">MWLGVGARLRRPGVVEWRAMSILRPTPRSLVRWSVAAAAGTALLSFGAHPAAAAPTSDAQGFIDSTARCASPSTAVAYGRTESSRIAVCKSPDGKYQYRGVRVRDGAKLITAATATGDGEYVASNNVATYTVTSEALTISIGDEVVREETMVEFHGPAAATAPASPGAGPAPATPTPTTPLPPPLPAEAGHRGT</sequence>
<evidence type="ECO:0000256" key="1">
    <source>
        <dbReference type="SAM" id="MobiDB-lite"/>
    </source>
</evidence>
<reference evidence="2" key="1">
    <citation type="submission" date="2006-06" db="EMBL/GenBank/DDBJ databases">
        <title>Complete sequence of chromosome of Mycobacterium sp. MCS.</title>
        <authorList>
            <consortium name="US DOE Joint Genome Institute"/>
            <person name="Copeland A."/>
            <person name="Lucas S."/>
            <person name="Lapidus A."/>
            <person name="Barry K."/>
            <person name="Detter J.C."/>
            <person name="Glavina del Rio T."/>
            <person name="Hammon N."/>
            <person name="Israni S."/>
            <person name="Dalin E."/>
            <person name="Tice H."/>
            <person name="Pitluck S."/>
            <person name="Martinez M."/>
            <person name="Schmutz J."/>
            <person name="Larimer F."/>
            <person name="Land M."/>
            <person name="Hauser L."/>
            <person name="Kyrpides N."/>
            <person name="Kim E."/>
            <person name="Miller C.D."/>
            <person name="Hughes J.E."/>
            <person name="Anderson A.J."/>
            <person name="Sims R.C."/>
            <person name="Richardson P."/>
        </authorList>
    </citation>
    <scope>NUCLEOTIDE SEQUENCE [LARGE SCALE GENOMIC DNA]</scope>
    <source>
        <strain evidence="2">MCS</strain>
    </source>
</reference>
<name>A0A5Q5BSB6_MYCSS</name>
<evidence type="ECO:0008006" key="3">
    <source>
        <dbReference type="Google" id="ProtNLM"/>
    </source>
</evidence>
<protein>
    <recommendedName>
        <fullName evidence="3">Serine/threonine protein kinase</fullName>
    </recommendedName>
</protein>
<proteinExistence type="predicted"/>
<organism evidence="2">
    <name type="scientific">Mycobacterium sp. (strain MCS)</name>
    <dbReference type="NCBI Taxonomy" id="164756"/>
    <lineage>
        <taxon>Bacteria</taxon>
        <taxon>Bacillati</taxon>
        <taxon>Actinomycetota</taxon>
        <taxon>Actinomycetes</taxon>
        <taxon>Mycobacteriales</taxon>
        <taxon>Mycobacteriaceae</taxon>
        <taxon>Mycobacterium</taxon>
    </lineage>
</organism>
<accession>A0A5Q5BSB6</accession>
<feature type="region of interest" description="Disordered" evidence="1">
    <location>
        <begin position="159"/>
        <end position="194"/>
    </location>
</feature>
<evidence type="ECO:0000313" key="2">
    <source>
        <dbReference type="EMBL" id="ABG11327.1"/>
    </source>
</evidence>
<gene>
    <name evidence="2" type="ordered locus">Mmcs_5225</name>
</gene>
<feature type="compositionally biased region" description="Low complexity" evidence="1">
    <location>
        <begin position="159"/>
        <end position="171"/>
    </location>
</feature>
<feature type="compositionally biased region" description="Pro residues" evidence="1">
    <location>
        <begin position="172"/>
        <end position="186"/>
    </location>
</feature>
<dbReference type="AlphaFoldDB" id="A0A5Q5BSB6"/>